<dbReference type="EMBL" id="RBNI01020316">
    <property type="protein sequence ID" value="RUO96640.1"/>
    <property type="molecule type" value="Genomic_DNA"/>
</dbReference>
<protein>
    <submittedName>
        <fullName evidence="1">Uncharacterized protein</fullName>
    </submittedName>
</protein>
<dbReference type="AlphaFoldDB" id="A0A433A1R7"/>
<proteinExistence type="predicted"/>
<keyword evidence="2" id="KW-1185">Reference proteome</keyword>
<sequence length="133" mass="15427">MTRQAIKPSVLCHLVQTSLQDVSRKWQKIRRVSVPFYRFCANPTRPDIRQFSPPNRDIREHGFISKRSKIHIVLSGSETEEEARAAEFLPVILPFPAKTMSFHEERLRRKHMLAAGFRLFAKFGFDTGKCEGI</sequence>
<name>A0A433A1R7_9FUNG</name>
<reference evidence="1 2" key="1">
    <citation type="journal article" date="2018" name="New Phytol.">
        <title>Phylogenomics of Endogonaceae and evolution of mycorrhizas within Mucoromycota.</title>
        <authorList>
            <person name="Chang Y."/>
            <person name="Desiro A."/>
            <person name="Na H."/>
            <person name="Sandor L."/>
            <person name="Lipzen A."/>
            <person name="Clum A."/>
            <person name="Barry K."/>
            <person name="Grigoriev I.V."/>
            <person name="Martin F.M."/>
            <person name="Stajich J.E."/>
            <person name="Smith M.E."/>
            <person name="Bonito G."/>
            <person name="Spatafora J.W."/>
        </authorList>
    </citation>
    <scope>NUCLEOTIDE SEQUENCE [LARGE SCALE GENOMIC DNA]</scope>
    <source>
        <strain evidence="1 2">GMNB39</strain>
    </source>
</reference>
<comment type="caution">
    <text evidence="1">The sequence shown here is derived from an EMBL/GenBank/DDBJ whole genome shotgun (WGS) entry which is preliminary data.</text>
</comment>
<evidence type="ECO:0000313" key="1">
    <source>
        <dbReference type="EMBL" id="RUO96640.1"/>
    </source>
</evidence>
<gene>
    <name evidence="1" type="ORF">BC936DRAFT_141700</name>
</gene>
<accession>A0A433A1R7</accession>
<evidence type="ECO:0000313" key="2">
    <source>
        <dbReference type="Proteomes" id="UP000268093"/>
    </source>
</evidence>
<dbReference type="Proteomes" id="UP000268093">
    <property type="component" value="Unassembled WGS sequence"/>
</dbReference>
<dbReference type="OrthoDB" id="3238794at2759"/>
<organism evidence="1 2">
    <name type="scientific">Jimgerdemannia flammicorona</name>
    <dbReference type="NCBI Taxonomy" id="994334"/>
    <lineage>
        <taxon>Eukaryota</taxon>
        <taxon>Fungi</taxon>
        <taxon>Fungi incertae sedis</taxon>
        <taxon>Mucoromycota</taxon>
        <taxon>Mucoromycotina</taxon>
        <taxon>Endogonomycetes</taxon>
        <taxon>Endogonales</taxon>
        <taxon>Endogonaceae</taxon>
        <taxon>Jimgerdemannia</taxon>
    </lineage>
</organism>